<gene>
    <name evidence="10" type="primary">btuD_4</name>
    <name evidence="10" type="ORF">BACCIP111883_01528</name>
</gene>
<feature type="transmembrane region" description="Helical" evidence="7">
    <location>
        <begin position="263"/>
        <end position="284"/>
    </location>
</feature>
<feature type="transmembrane region" description="Helical" evidence="7">
    <location>
        <begin position="153"/>
        <end position="173"/>
    </location>
</feature>
<feature type="transmembrane region" description="Helical" evidence="7">
    <location>
        <begin position="179"/>
        <end position="196"/>
    </location>
</feature>
<comment type="caution">
    <text evidence="10">The sequence shown here is derived from an EMBL/GenBank/DDBJ whole genome shotgun (WGS) entry which is preliminary data.</text>
</comment>
<dbReference type="Pfam" id="PF00005">
    <property type="entry name" value="ABC_tran"/>
    <property type="match status" value="1"/>
</dbReference>
<dbReference type="SUPFAM" id="SSF52540">
    <property type="entry name" value="P-loop containing nucleoside triphosphate hydrolases"/>
    <property type="match status" value="1"/>
</dbReference>
<evidence type="ECO:0000256" key="5">
    <source>
        <dbReference type="ARBA" id="ARBA00022989"/>
    </source>
</evidence>
<dbReference type="Pfam" id="PF00664">
    <property type="entry name" value="ABC_membrane"/>
    <property type="match status" value="1"/>
</dbReference>
<dbReference type="SMART" id="SM00382">
    <property type="entry name" value="AAA"/>
    <property type="match status" value="1"/>
</dbReference>
<dbReference type="GO" id="GO:0005524">
    <property type="term" value="F:ATP binding"/>
    <property type="evidence" value="ECO:0007669"/>
    <property type="project" value="UniProtKB-KW"/>
</dbReference>
<dbReference type="EMBL" id="CAKJTJ010000006">
    <property type="protein sequence ID" value="CAG9620758.1"/>
    <property type="molecule type" value="Genomic_DNA"/>
</dbReference>
<dbReference type="InterPro" id="IPR039421">
    <property type="entry name" value="Type_1_exporter"/>
</dbReference>
<dbReference type="InterPro" id="IPR011527">
    <property type="entry name" value="ABC1_TM_dom"/>
</dbReference>
<dbReference type="PANTHER" id="PTHR43394">
    <property type="entry name" value="ATP-DEPENDENT PERMEASE MDL1, MITOCHONDRIAL"/>
    <property type="match status" value="1"/>
</dbReference>
<evidence type="ECO:0000259" key="9">
    <source>
        <dbReference type="PROSITE" id="PS50929"/>
    </source>
</evidence>
<reference evidence="10 11" key="1">
    <citation type="submission" date="2021-10" db="EMBL/GenBank/DDBJ databases">
        <authorList>
            <person name="Criscuolo A."/>
        </authorList>
    </citation>
    <scope>NUCLEOTIDE SEQUENCE [LARGE SCALE GENOMIC DNA]</scope>
    <source>
        <strain evidence="11">CIP 111883</strain>
    </source>
</reference>
<feature type="transmembrane region" description="Helical" evidence="7">
    <location>
        <begin position="20"/>
        <end position="44"/>
    </location>
</feature>
<evidence type="ECO:0000313" key="10">
    <source>
        <dbReference type="EMBL" id="CAG9620758.1"/>
    </source>
</evidence>
<evidence type="ECO:0000313" key="11">
    <source>
        <dbReference type="Proteomes" id="UP000789833"/>
    </source>
</evidence>
<keyword evidence="5 7" id="KW-1133">Transmembrane helix</keyword>
<keyword evidence="2 7" id="KW-0812">Transmembrane</keyword>
<dbReference type="SUPFAM" id="SSF90123">
    <property type="entry name" value="ABC transporter transmembrane region"/>
    <property type="match status" value="1"/>
</dbReference>
<evidence type="ECO:0000256" key="1">
    <source>
        <dbReference type="ARBA" id="ARBA00004651"/>
    </source>
</evidence>
<dbReference type="Proteomes" id="UP000789833">
    <property type="component" value="Unassembled WGS sequence"/>
</dbReference>
<evidence type="ECO:0000256" key="6">
    <source>
        <dbReference type="ARBA" id="ARBA00023136"/>
    </source>
</evidence>
<keyword evidence="11" id="KW-1185">Reference proteome</keyword>
<evidence type="ECO:0000256" key="4">
    <source>
        <dbReference type="ARBA" id="ARBA00022840"/>
    </source>
</evidence>
<dbReference type="Gene3D" id="1.20.1560.10">
    <property type="entry name" value="ABC transporter type 1, transmembrane domain"/>
    <property type="match status" value="1"/>
</dbReference>
<evidence type="ECO:0000259" key="8">
    <source>
        <dbReference type="PROSITE" id="PS50893"/>
    </source>
</evidence>
<dbReference type="InterPro" id="IPR036640">
    <property type="entry name" value="ABC1_TM_sf"/>
</dbReference>
<name>A0ABM8YLF9_9BACI</name>
<dbReference type="PANTHER" id="PTHR43394:SF1">
    <property type="entry name" value="ATP-BINDING CASSETTE SUB-FAMILY B MEMBER 10, MITOCHONDRIAL"/>
    <property type="match status" value="1"/>
</dbReference>
<dbReference type="RefSeq" id="WP_230500676.1">
    <property type="nucleotide sequence ID" value="NZ_CAKJTJ010000006.1"/>
</dbReference>
<dbReference type="InterPro" id="IPR003439">
    <property type="entry name" value="ABC_transporter-like_ATP-bd"/>
</dbReference>
<dbReference type="InterPro" id="IPR027417">
    <property type="entry name" value="P-loop_NTPase"/>
</dbReference>
<feature type="transmembrane region" description="Helical" evidence="7">
    <location>
        <begin position="73"/>
        <end position="92"/>
    </location>
</feature>
<comment type="subcellular location">
    <subcellularLocation>
        <location evidence="1">Cell membrane</location>
        <topology evidence="1">Multi-pass membrane protein</topology>
    </subcellularLocation>
</comment>
<keyword evidence="4 10" id="KW-0067">ATP-binding</keyword>
<accession>A0ABM8YLF9</accession>
<keyword evidence="6 7" id="KW-0472">Membrane</keyword>
<dbReference type="PROSITE" id="PS50893">
    <property type="entry name" value="ABC_TRANSPORTER_2"/>
    <property type="match status" value="1"/>
</dbReference>
<dbReference type="PROSITE" id="PS00211">
    <property type="entry name" value="ABC_TRANSPORTER_1"/>
    <property type="match status" value="1"/>
</dbReference>
<feature type="domain" description="ABC transmembrane type-1" evidence="9">
    <location>
        <begin position="23"/>
        <end position="317"/>
    </location>
</feature>
<feature type="domain" description="ABC transporter" evidence="8">
    <location>
        <begin position="355"/>
        <end position="591"/>
    </location>
</feature>
<dbReference type="Gene3D" id="3.40.50.300">
    <property type="entry name" value="P-loop containing nucleotide triphosphate hydrolases"/>
    <property type="match status" value="1"/>
</dbReference>
<evidence type="ECO:0000256" key="3">
    <source>
        <dbReference type="ARBA" id="ARBA00022741"/>
    </source>
</evidence>
<evidence type="ECO:0000256" key="7">
    <source>
        <dbReference type="SAM" id="Phobius"/>
    </source>
</evidence>
<evidence type="ECO:0000256" key="2">
    <source>
        <dbReference type="ARBA" id="ARBA00022692"/>
    </source>
</evidence>
<dbReference type="InterPro" id="IPR003593">
    <property type="entry name" value="AAA+_ATPase"/>
</dbReference>
<keyword evidence="3" id="KW-0547">Nucleotide-binding</keyword>
<sequence length="598" mass="67158">MRAMLYFYKKIHNYAGKVLYINMLSMIIIGLLDGIGLLLLIPMITMTGFVNLDISGTSFAGVFEFLQKIPETIGLSGILVIYVLIVVAHNYLERQISIRNAIIQHGFFRHLRVKTYDAFLHANWNFFIKNRKSDLINFMTAEIARASAGTNSFLQFISSLIFTVIQIGLALWLSPTITGFVLLSGVFLVLMNRKFLKWSMELGKRNYDLGRSYLAGITDQINGIKDIKSNTLENSRMDWYQSITERMQNEQIQYTKLKTKSQMYYKIASAALIASFIFIAVNMFNAQVTQLMLIIVIFSRLWPRVAGIQGALEQLASTIPAFHAVIGIQTESQEAREFSSSKESSVEPMTIMEGLECKGVYFRYNTDQPVYALRNINLQISANQMTAVVGKSGVGKSTLIDLLMGLNQPEYGEIIVDGKPLSKENLVSFRKAVSYVPQDPFLFNASVRENLLLVHPDASEEELWEALEFSSAAEFVQKLPDGLDSVIGDRGIKLSGGERQRLVLARAILRKPSILVLDEATSALDSENETKIQQAIENLKGKMTIIVIAHRLSTIRKADQVVVLHEGEIIQKGGFSQLTEEKKSLFSNLVKNQLEVMS</sequence>
<dbReference type="PROSITE" id="PS50929">
    <property type="entry name" value="ABC_TM1F"/>
    <property type="match status" value="1"/>
</dbReference>
<protein>
    <submittedName>
        <fullName evidence="10">Vitamin B12 import ATP-binding protein BtuD</fullName>
    </submittedName>
</protein>
<proteinExistence type="predicted"/>
<dbReference type="InterPro" id="IPR017871">
    <property type="entry name" value="ABC_transporter-like_CS"/>
</dbReference>
<organism evidence="10 11">
    <name type="scientific">Sutcliffiella rhizosphaerae</name>
    <dbReference type="NCBI Taxonomy" id="2880967"/>
    <lineage>
        <taxon>Bacteria</taxon>
        <taxon>Bacillati</taxon>
        <taxon>Bacillota</taxon>
        <taxon>Bacilli</taxon>
        <taxon>Bacillales</taxon>
        <taxon>Bacillaceae</taxon>
        <taxon>Sutcliffiella</taxon>
    </lineage>
</organism>